<dbReference type="SUPFAM" id="SSF102462">
    <property type="entry name" value="Peptidyl-tRNA hydrolase II"/>
    <property type="match status" value="1"/>
</dbReference>
<protein>
    <submittedName>
        <fullName evidence="1">DUF2000 domain-containing protein</fullName>
    </submittedName>
</protein>
<dbReference type="RefSeq" id="WP_150456860.1">
    <property type="nucleotide sequence ID" value="NZ_VYKK01000004.1"/>
</dbReference>
<keyword evidence="2" id="KW-1185">Reference proteome</keyword>
<name>A0A5J5GHT3_9BACL</name>
<accession>A0A5J5GHT3</accession>
<dbReference type="Proteomes" id="UP000367750">
    <property type="component" value="Unassembled WGS sequence"/>
</dbReference>
<evidence type="ECO:0000313" key="1">
    <source>
        <dbReference type="EMBL" id="KAA9007570.1"/>
    </source>
</evidence>
<dbReference type="Gene3D" id="3.40.1490.10">
    <property type="entry name" value="Bit1"/>
    <property type="match status" value="1"/>
</dbReference>
<proteinExistence type="predicted"/>
<dbReference type="Pfam" id="PF09391">
    <property type="entry name" value="DUF2000"/>
    <property type="match status" value="1"/>
</dbReference>
<dbReference type="EMBL" id="VYKK01000004">
    <property type="protein sequence ID" value="KAA9007570.1"/>
    <property type="molecule type" value="Genomic_DNA"/>
</dbReference>
<evidence type="ECO:0000313" key="2">
    <source>
        <dbReference type="Proteomes" id="UP000367750"/>
    </source>
</evidence>
<comment type="caution">
    <text evidence="1">The sequence shown here is derived from an EMBL/GenBank/DDBJ whole genome shotgun (WGS) entry which is preliminary data.</text>
</comment>
<dbReference type="InterPro" id="IPR018988">
    <property type="entry name" value="DUF2000"/>
</dbReference>
<dbReference type="AlphaFoldDB" id="A0A5J5GHT3"/>
<sequence length="136" mass="14599">MNRIAILVDKNLESGAAANAAALLMGQAVRMTPDLYAEAPVLDRNGVCHAGIRHSTIILKAGINQLLNLIQSLNTSDTSLQFAVFSRTGQAMNNAFEQYALRIASMPTEETGLSGMVLWGSDEKVRAATKKFSVFG</sequence>
<reference evidence="1 2" key="1">
    <citation type="submission" date="2019-09" db="EMBL/GenBank/DDBJ databases">
        <title>Bacillus ochoae sp. nov., Paenibacillus whitsoniae sp. nov., Paenibacillus spiritus sp. nov. Isolated from the Mars Exploration Rover during spacecraft assembly.</title>
        <authorList>
            <person name="Seuylemezian A."/>
            <person name="Vaishampayan P."/>
        </authorList>
    </citation>
    <scope>NUCLEOTIDE SEQUENCE [LARGE SCALE GENOMIC DNA]</scope>
    <source>
        <strain evidence="1 2">MER_111</strain>
    </source>
</reference>
<gene>
    <name evidence="1" type="ORF">F4V43_03520</name>
</gene>
<organism evidence="1 2">
    <name type="scientific">Paenibacillus spiritus</name>
    <dbReference type="NCBI Taxonomy" id="2496557"/>
    <lineage>
        <taxon>Bacteria</taxon>
        <taxon>Bacillati</taxon>
        <taxon>Bacillota</taxon>
        <taxon>Bacilli</taxon>
        <taxon>Bacillales</taxon>
        <taxon>Paenibacillaceae</taxon>
        <taxon>Paenibacillus</taxon>
    </lineage>
</organism>
<dbReference type="OrthoDB" id="2334855at2"/>
<dbReference type="InterPro" id="IPR023476">
    <property type="entry name" value="Pep_tRNA_hydro_II_dom_sf"/>
</dbReference>